<feature type="non-terminal residue" evidence="2">
    <location>
        <position position="62"/>
    </location>
</feature>
<reference evidence="2 3" key="1">
    <citation type="journal article" date="2017" name="Int. J. Parasitol.">
        <title>The genome of the protozoan parasite Cystoisospora suis and a reverse vaccinology approach to identify vaccine candidates.</title>
        <authorList>
            <person name="Palmieri N."/>
            <person name="Shrestha A."/>
            <person name="Ruttkowski B."/>
            <person name="Beck T."/>
            <person name="Vogl C."/>
            <person name="Tomley F."/>
            <person name="Blake D.P."/>
            <person name="Joachim A."/>
        </authorList>
    </citation>
    <scope>NUCLEOTIDE SEQUENCE [LARGE SCALE GENOMIC DNA]</scope>
    <source>
        <strain evidence="2 3">Wien I</strain>
    </source>
</reference>
<protein>
    <recommendedName>
        <fullName evidence="4">Secreted protein</fullName>
    </recommendedName>
</protein>
<proteinExistence type="predicted"/>
<feature type="chain" id="PRO_5013107098" description="Secreted protein" evidence="1">
    <location>
        <begin position="17"/>
        <end position="62"/>
    </location>
</feature>
<name>A0A2C6LCM5_9APIC</name>
<dbReference type="VEuPathDB" id="ToxoDB:CSUI_000808"/>
<dbReference type="Proteomes" id="UP000221165">
    <property type="component" value="Unassembled WGS sequence"/>
</dbReference>
<keyword evidence="1" id="KW-0732">Signal</keyword>
<dbReference type="GeneID" id="94424226"/>
<evidence type="ECO:0000256" key="1">
    <source>
        <dbReference type="SAM" id="SignalP"/>
    </source>
</evidence>
<organism evidence="2 3">
    <name type="scientific">Cystoisospora suis</name>
    <dbReference type="NCBI Taxonomy" id="483139"/>
    <lineage>
        <taxon>Eukaryota</taxon>
        <taxon>Sar</taxon>
        <taxon>Alveolata</taxon>
        <taxon>Apicomplexa</taxon>
        <taxon>Conoidasida</taxon>
        <taxon>Coccidia</taxon>
        <taxon>Eucoccidiorida</taxon>
        <taxon>Eimeriorina</taxon>
        <taxon>Sarcocystidae</taxon>
        <taxon>Cystoisospora</taxon>
    </lineage>
</organism>
<evidence type="ECO:0000313" key="2">
    <source>
        <dbReference type="EMBL" id="PHJ25349.1"/>
    </source>
</evidence>
<dbReference type="RefSeq" id="XP_067927021.1">
    <property type="nucleotide sequence ID" value="XM_068061015.1"/>
</dbReference>
<sequence>MFSFSLFLSLTMGSFTHRQQAVFSVSFPSFSAVSSLLRQLALKARENSTSHRSPYIKRSQTS</sequence>
<evidence type="ECO:0000313" key="3">
    <source>
        <dbReference type="Proteomes" id="UP000221165"/>
    </source>
</evidence>
<gene>
    <name evidence="2" type="ORF">CSUI_000808</name>
</gene>
<keyword evidence="3" id="KW-1185">Reference proteome</keyword>
<accession>A0A2C6LCM5</accession>
<dbReference type="AlphaFoldDB" id="A0A2C6LCM5"/>
<evidence type="ECO:0008006" key="4">
    <source>
        <dbReference type="Google" id="ProtNLM"/>
    </source>
</evidence>
<comment type="caution">
    <text evidence="2">The sequence shown here is derived from an EMBL/GenBank/DDBJ whole genome shotgun (WGS) entry which is preliminary data.</text>
</comment>
<dbReference type="EMBL" id="MIGC01000308">
    <property type="protein sequence ID" value="PHJ25349.1"/>
    <property type="molecule type" value="Genomic_DNA"/>
</dbReference>
<feature type="signal peptide" evidence="1">
    <location>
        <begin position="1"/>
        <end position="16"/>
    </location>
</feature>